<evidence type="ECO:0000256" key="5">
    <source>
        <dbReference type="ARBA" id="ARBA00022519"/>
    </source>
</evidence>
<evidence type="ECO:0000256" key="1">
    <source>
        <dbReference type="ARBA" id="ARBA00004377"/>
    </source>
</evidence>
<evidence type="ECO:0000256" key="3">
    <source>
        <dbReference type="ARBA" id="ARBA00022475"/>
    </source>
</evidence>
<dbReference type="NCBIfam" id="TIGR02532">
    <property type="entry name" value="IV_pilin_GFxxxE"/>
    <property type="match status" value="1"/>
</dbReference>
<evidence type="ECO:0000259" key="12">
    <source>
        <dbReference type="Pfam" id="PF12019"/>
    </source>
</evidence>
<evidence type="ECO:0000256" key="4">
    <source>
        <dbReference type="ARBA" id="ARBA00022481"/>
    </source>
</evidence>
<comment type="subcellular location">
    <subcellularLocation>
        <location evidence="1">Cell inner membrane</location>
        <topology evidence="1">Single-pass membrane protein</topology>
    </subcellularLocation>
</comment>
<evidence type="ECO:0000313" key="13">
    <source>
        <dbReference type="EMBL" id="PMR70896.1"/>
    </source>
</evidence>
<evidence type="ECO:0000256" key="10">
    <source>
        <dbReference type="ARBA" id="ARBA00030775"/>
    </source>
</evidence>
<organism evidence="13 14">
    <name type="scientific">Halomonas heilongjiangensis</name>
    <dbReference type="NCBI Taxonomy" id="1387883"/>
    <lineage>
        <taxon>Bacteria</taxon>
        <taxon>Pseudomonadati</taxon>
        <taxon>Pseudomonadota</taxon>
        <taxon>Gammaproteobacteria</taxon>
        <taxon>Oceanospirillales</taxon>
        <taxon>Halomonadaceae</taxon>
        <taxon>Halomonas</taxon>
    </lineage>
</organism>
<dbReference type="InterPro" id="IPR022346">
    <property type="entry name" value="T2SS_GspH"/>
</dbReference>
<accession>A0A2N7TRU6</accession>
<comment type="caution">
    <text evidence="13">The sequence shown here is derived from an EMBL/GenBank/DDBJ whole genome shotgun (WGS) entry which is preliminary data.</text>
</comment>
<keyword evidence="3" id="KW-1003">Cell membrane</keyword>
<evidence type="ECO:0000313" key="14">
    <source>
        <dbReference type="Proteomes" id="UP000235346"/>
    </source>
</evidence>
<name>A0A2N7TRU6_9GAMM</name>
<dbReference type="GO" id="GO:0015628">
    <property type="term" value="P:protein secretion by the type II secretion system"/>
    <property type="evidence" value="ECO:0007669"/>
    <property type="project" value="InterPro"/>
</dbReference>
<dbReference type="AlphaFoldDB" id="A0A2N7TRU6"/>
<dbReference type="GO" id="GO:0015627">
    <property type="term" value="C:type II protein secretion system complex"/>
    <property type="evidence" value="ECO:0007669"/>
    <property type="project" value="InterPro"/>
</dbReference>
<dbReference type="SUPFAM" id="SSF54523">
    <property type="entry name" value="Pili subunits"/>
    <property type="match status" value="1"/>
</dbReference>
<dbReference type="RefSeq" id="WP_102626701.1">
    <property type="nucleotide sequence ID" value="NZ_PDOH01000045.1"/>
</dbReference>
<evidence type="ECO:0000256" key="6">
    <source>
        <dbReference type="ARBA" id="ARBA00022692"/>
    </source>
</evidence>
<feature type="domain" description="General secretion pathway GspH" evidence="12">
    <location>
        <begin position="64"/>
        <end position="175"/>
    </location>
</feature>
<sequence>MRPVTARALYLTGKREPLAKHRQRGLTLIELVVAIAVLVILVTWAIPGFQNFTARNEVAAEVLRLKSALAIARNTAITRRTTIAVCPVASAEAAHCELGDWSLPLAIVEGNTSNTSLQDATLLRLLEGTDGPAITFNRDQPVRYQATGWSRGHNGTFTICGGNGAGARVIVNNMGRVRIAKNDGKSEC</sequence>
<dbReference type="Pfam" id="PF07963">
    <property type="entry name" value="N_methyl"/>
    <property type="match status" value="1"/>
</dbReference>
<reference evidence="13 14" key="1">
    <citation type="submission" date="2018-01" db="EMBL/GenBank/DDBJ databases">
        <title>Halomonas endophytica sp. nov., isolated from storage liquid in the stems of Populus euphratica.</title>
        <authorList>
            <person name="Chen C."/>
        </authorList>
    </citation>
    <scope>NUCLEOTIDE SEQUENCE [LARGE SCALE GENOMIC DNA]</scope>
    <source>
        <strain evidence="13 14">DSM 26881</strain>
    </source>
</reference>
<proteinExistence type="inferred from homology"/>
<dbReference type="Pfam" id="PF12019">
    <property type="entry name" value="GspH"/>
    <property type="match status" value="1"/>
</dbReference>
<dbReference type="InterPro" id="IPR012902">
    <property type="entry name" value="N_methyl_site"/>
</dbReference>
<evidence type="ECO:0000256" key="11">
    <source>
        <dbReference type="SAM" id="Phobius"/>
    </source>
</evidence>
<evidence type="ECO:0000256" key="2">
    <source>
        <dbReference type="ARBA" id="ARBA00021549"/>
    </source>
</evidence>
<dbReference type="OrthoDB" id="6182870at2"/>
<dbReference type="Proteomes" id="UP000235346">
    <property type="component" value="Unassembled WGS sequence"/>
</dbReference>
<gene>
    <name evidence="13" type="ORF">C1H66_04390</name>
</gene>
<keyword evidence="14" id="KW-1185">Reference proteome</keyword>
<evidence type="ECO:0000256" key="9">
    <source>
        <dbReference type="ARBA" id="ARBA00025772"/>
    </source>
</evidence>
<keyword evidence="7 11" id="KW-1133">Transmembrane helix</keyword>
<comment type="similarity">
    <text evidence="9">Belongs to the GSP H family.</text>
</comment>
<evidence type="ECO:0000256" key="7">
    <source>
        <dbReference type="ARBA" id="ARBA00022989"/>
    </source>
</evidence>
<keyword evidence="8 11" id="KW-0472">Membrane</keyword>
<dbReference type="PROSITE" id="PS00409">
    <property type="entry name" value="PROKAR_NTER_METHYL"/>
    <property type="match status" value="1"/>
</dbReference>
<protein>
    <recommendedName>
        <fullName evidence="2">Type II secretion system protein H</fullName>
    </recommendedName>
    <alternativeName>
        <fullName evidence="10">General secretion pathway protein H</fullName>
    </alternativeName>
</protein>
<keyword evidence="6 11" id="KW-0812">Transmembrane</keyword>
<dbReference type="Gene3D" id="3.55.40.10">
    <property type="entry name" value="minor pseudopilin epsh domain"/>
    <property type="match status" value="1"/>
</dbReference>
<keyword evidence="4" id="KW-0488">Methylation</keyword>
<feature type="transmembrane region" description="Helical" evidence="11">
    <location>
        <begin position="25"/>
        <end position="46"/>
    </location>
</feature>
<keyword evidence="5" id="KW-0997">Cell inner membrane</keyword>
<dbReference type="GO" id="GO:0005886">
    <property type="term" value="C:plasma membrane"/>
    <property type="evidence" value="ECO:0007669"/>
    <property type="project" value="UniProtKB-SubCell"/>
</dbReference>
<dbReference type="EMBL" id="PNRE01000023">
    <property type="protein sequence ID" value="PMR70896.1"/>
    <property type="molecule type" value="Genomic_DNA"/>
</dbReference>
<evidence type="ECO:0000256" key="8">
    <source>
        <dbReference type="ARBA" id="ARBA00023136"/>
    </source>
</evidence>
<dbReference type="InterPro" id="IPR045584">
    <property type="entry name" value="Pilin-like"/>
</dbReference>